<dbReference type="Gene3D" id="3.60.10.10">
    <property type="entry name" value="Endonuclease/exonuclease/phosphatase"/>
    <property type="match status" value="1"/>
</dbReference>
<dbReference type="CDD" id="cd10283">
    <property type="entry name" value="MnuA_DNase1-like"/>
    <property type="match status" value="1"/>
</dbReference>
<proteinExistence type="predicted"/>
<evidence type="ECO:0000256" key="1">
    <source>
        <dbReference type="SAM" id="MobiDB-lite"/>
    </source>
</evidence>
<dbReference type="InterPro" id="IPR036691">
    <property type="entry name" value="Endo/exonu/phosph_ase_sf"/>
</dbReference>
<evidence type="ECO:0000256" key="2">
    <source>
        <dbReference type="SAM" id="SignalP"/>
    </source>
</evidence>
<dbReference type="SUPFAM" id="SSF56219">
    <property type="entry name" value="DNase I-like"/>
    <property type="match status" value="1"/>
</dbReference>
<dbReference type="Proteomes" id="UP001501326">
    <property type="component" value="Unassembled WGS sequence"/>
</dbReference>
<name>A0ABN3UUH0_9MICO</name>
<protein>
    <recommendedName>
        <fullName evidence="3">LTD domain-containing protein</fullName>
    </recommendedName>
</protein>
<dbReference type="Gene3D" id="2.60.40.1260">
    <property type="entry name" value="Lamin Tail domain"/>
    <property type="match status" value="1"/>
</dbReference>
<sequence length="858" mass="88381">MRERRKQMMGAAGAIALTAGVVSVATSAQAAPTPSASVVINEVYGGGGNSGATYKQDFIELANTTSAPISLTGWSVQYASSTGANWAITPLTGTLPAGGTYVVREAAGTGGTTDVPSDVVGTIAMSGTGGKVALVNTDGALTGCGAKSTTTPCSGLPQVVDFVGYGSANDFAGSAPTAVTSNSTSASRSATHANTADNGADFTLGAPSPTPAGTPPPPPPPPAPVAKTIAEVQGTGATSPLVGQDVVVKGVVTAAYPTGGLNGFFLQTQGTGPESRADGASDAVFVFQSGRDVPLDADAVVGNYVEVTGEVSEFGGLTEITAAAADIVDAGTDFSAVQALTSAWPRTDAGRESLEGMLFQPTGAYTVTNTFATNQYGEVGLASGTTPLLQSTEVAEPGSAEAKAVDADNAARKVTLDDGASSNFTAASYSAATCGTRPTPCLLNGDQTPAYVSNTEPVRVGAPATFTAPVVVDYRFNLWRFQPTAPVVGPENTGSPVTFTNTRTAAPDEADINQLGDADLKVASFNVLNYFTDLGDADPECLAYYDRDSSGDTVRDGCDRRGAWDAADLARQTEKEVSAINALDADVVGLMEVENSARFGHSRDESLSRLVAALNADAGPGTWAFVPSSTDLPSADEQDFITSAMIYKPANVMRVDRSRALGDQSEDGQAFGNAREPIAQTFKKKTGKGDKFLFVVNHFKSKGSAGPFPGDADSGDGQGASVTSRILQAQALRDWVPGVAAEYGAKAIVMAGDYNSYTMEDPLDVLYDAGYTDVGSKFDDGQYSYSFSGLSGSLDHILVNAAGLKMSTGADHWNINSGESLALEYSRYNYHGTDFHDPGPYRSSDHDPVVLGLKAFVK</sequence>
<dbReference type="NCBIfam" id="NF033681">
    <property type="entry name" value="ExeM_NucH_DNase"/>
    <property type="match status" value="1"/>
</dbReference>
<feature type="signal peptide" evidence="2">
    <location>
        <begin position="1"/>
        <end position="30"/>
    </location>
</feature>
<keyword evidence="2" id="KW-0732">Signal</keyword>
<feature type="compositionally biased region" description="Pro residues" evidence="1">
    <location>
        <begin position="208"/>
        <end position="224"/>
    </location>
</feature>
<dbReference type="PROSITE" id="PS51841">
    <property type="entry name" value="LTD"/>
    <property type="match status" value="1"/>
</dbReference>
<evidence type="ECO:0000313" key="4">
    <source>
        <dbReference type="EMBL" id="GAA2738657.1"/>
    </source>
</evidence>
<reference evidence="4 5" key="1">
    <citation type="journal article" date="2019" name="Int. J. Syst. Evol. Microbiol.">
        <title>The Global Catalogue of Microorganisms (GCM) 10K type strain sequencing project: providing services to taxonomists for standard genome sequencing and annotation.</title>
        <authorList>
            <consortium name="The Broad Institute Genomics Platform"/>
            <consortium name="The Broad Institute Genome Sequencing Center for Infectious Disease"/>
            <person name="Wu L."/>
            <person name="Ma J."/>
        </authorList>
    </citation>
    <scope>NUCLEOTIDE SEQUENCE [LARGE SCALE GENOMIC DNA]</scope>
    <source>
        <strain evidence="4 5">JCM 16378</strain>
    </source>
</reference>
<organism evidence="4 5">
    <name type="scientific">Pedococcus aerophilus</name>
    <dbReference type="NCBI Taxonomy" id="436356"/>
    <lineage>
        <taxon>Bacteria</taxon>
        <taxon>Bacillati</taxon>
        <taxon>Actinomycetota</taxon>
        <taxon>Actinomycetes</taxon>
        <taxon>Micrococcales</taxon>
        <taxon>Intrasporangiaceae</taxon>
        <taxon>Pedococcus</taxon>
    </lineage>
</organism>
<feature type="compositionally biased region" description="Low complexity" evidence="1">
    <location>
        <begin position="175"/>
        <end position="196"/>
    </location>
</feature>
<dbReference type="InterPro" id="IPR047971">
    <property type="entry name" value="ExeM-like"/>
</dbReference>
<feature type="region of interest" description="Disordered" evidence="1">
    <location>
        <begin position="175"/>
        <end position="226"/>
    </location>
</feature>
<feature type="chain" id="PRO_5046019145" description="LTD domain-containing protein" evidence="2">
    <location>
        <begin position="31"/>
        <end position="858"/>
    </location>
</feature>
<evidence type="ECO:0000313" key="5">
    <source>
        <dbReference type="Proteomes" id="UP001501326"/>
    </source>
</evidence>
<dbReference type="Pfam" id="PF00932">
    <property type="entry name" value="LTD"/>
    <property type="match status" value="1"/>
</dbReference>
<dbReference type="PANTHER" id="PTHR42834">
    <property type="entry name" value="ENDONUCLEASE/EXONUCLEASE/PHOSPHATASE FAMILY PROTEIN (AFU_ORTHOLOGUE AFUA_3G09210)"/>
    <property type="match status" value="1"/>
</dbReference>
<dbReference type="InterPro" id="IPR001322">
    <property type="entry name" value="Lamin_tail_dom"/>
</dbReference>
<evidence type="ECO:0000259" key="3">
    <source>
        <dbReference type="PROSITE" id="PS51841"/>
    </source>
</evidence>
<dbReference type="EMBL" id="BAAARN010000004">
    <property type="protein sequence ID" value="GAA2738657.1"/>
    <property type="molecule type" value="Genomic_DNA"/>
</dbReference>
<keyword evidence="5" id="KW-1185">Reference proteome</keyword>
<gene>
    <name evidence="4" type="ORF">GCM10009867_30940</name>
</gene>
<dbReference type="SUPFAM" id="SSF74853">
    <property type="entry name" value="Lamin A/C globular tail domain"/>
    <property type="match status" value="1"/>
</dbReference>
<dbReference type="RefSeq" id="WP_344195068.1">
    <property type="nucleotide sequence ID" value="NZ_BAAARN010000004.1"/>
</dbReference>
<dbReference type="PANTHER" id="PTHR42834:SF1">
    <property type="entry name" value="ENDONUCLEASE_EXONUCLEASE_PHOSPHATASE FAMILY PROTEIN (AFU_ORTHOLOGUE AFUA_3G09210)"/>
    <property type="match status" value="1"/>
</dbReference>
<dbReference type="InterPro" id="IPR036415">
    <property type="entry name" value="Lamin_tail_dom_sf"/>
</dbReference>
<accession>A0ABN3UUH0</accession>
<feature type="domain" description="LTD" evidence="3">
    <location>
        <begin position="26"/>
        <end position="167"/>
    </location>
</feature>
<comment type="caution">
    <text evidence="4">The sequence shown here is derived from an EMBL/GenBank/DDBJ whole genome shotgun (WGS) entry which is preliminary data.</text>
</comment>
<dbReference type="CDD" id="cd04486">
    <property type="entry name" value="YhcR_OBF_like"/>
    <property type="match status" value="1"/>
</dbReference>